<dbReference type="InterPro" id="IPR000805">
    <property type="entry name" value="Glyco_hydro_26"/>
</dbReference>
<dbReference type="InterPro" id="IPR017853">
    <property type="entry name" value="GH"/>
</dbReference>
<dbReference type="Proteomes" id="UP000283850">
    <property type="component" value="Unassembled WGS sequence"/>
</dbReference>
<evidence type="ECO:0000256" key="3">
    <source>
        <dbReference type="ARBA" id="ARBA00023295"/>
    </source>
</evidence>
<dbReference type="GO" id="GO:0016985">
    <property type="term" value="F:mannan endo-1,4-beta-mannosidase activity"/>
    <property type="evidence" value="ECO:0007669"/>
    <property type="project" value="UniProtKB-UniRule"/>
</dbReference>
<evidence type="ECO:0000256" key="5">
    <source>
        <dbReference type="PIRSR" id="PIRSR018168-1"/>
    </source>
</evidence>
<keyword evidence="4" id="KW-0119">Carbohydrate metabolism</keyword>
<evidence type="ECO:0000259" key="9">
    <source>
        <dbReference type="PROSITE" id="PS51764"/>
    </source>
</evidence>
<dbReference type="InterPro" id="IPR016714">
    <property type="entry name" value="MANB/E"/>
</dbReference>
<dbReference type="InterPro" id="IPR022790">
    <property type="entry name" value="GH26_dom"/>
</dbReference>
<dbReference type="EC" id="3.2.1.78" evidence="4"/>
<feature type="active site" description="Proton donor" evidence="5 8">
    <location>
        <position position="192"/>
    </location>
</feature>
<feature type="domain" description="GH26" evidence="9">
    <location>
        <begin position="36"/>
        <end position="363"/>
    </location>
</feature>
<evidence type="ECO:0000313" key="11">
    <source>
        <dbReference type="Proteomes" id="UP000283850"/>
    </source>
</evidence>
<protein>
    <recommendedName>
        <fullName evidence="4">Mannan endo-1,4-beta-mannosidase</fullName>
        <ecNumber evidence="4">3.2.1.78</ecNumber>
    </recommendedName>
</protein>
<evidence type="ECO:0000313" key="10">
    <source>
        <dbReference type="EMBL" id="RGV58128.1"/>
    </source>
</evidence>
<name>A0A412YKY1_9BACE</name>
<dbReference type="RefSeq" id="WP_022393970.1">
    <property type="nucleotide sequence ID" value="NZ_QRZF01000001.1"/>
</dbReference>
<sequence>MNNFKGIALTLATTVLMACGPVQKQSNISSSSMRTTETENLLANLKKVSSKGVMFGHHDDTNYGIGWDGEEGRSDVKSVCGDYPAVISFDLGHIELGDTVSLDNVPFSKIRREILNQYKRGGMSSLSWHLRNPLTGGDSWDVSDTTVVKSVLPGGNNHEKFTGWVSKVSAFINSLQTEDGVKVPVLFRPWHEHTGSWFWWGEKLCTPEEYKALWHMTVDILREDGVNNALYAYSPGSEPQDTVQYLKRYPGDELVDVIGFDTYQFDRDSYIANLEKSLAIIDSIGKAHNKVIAITETGYEGVPDSKWWTGTLLPTIEKYPIAYVLVWRNARERVTHFYAPYPGQISADDFVEFYKHPKTLFAADVNSLYK</sequence>
<evidence type="ECO:0000256" key="1">
    <source>
        <dbReference type="ARBA" id="ARBA00007754"/>
    </source>
</evidence>
<evidence type="ECO:0000256" key="4">
    <source>
        <dbReference type="PIRNR" id="PIRNR018168"/>
    </source>
</evidence>
<keyword evidence="4" id="KW-0964">Secreted</keyword>
<dbReference type="PROSITE" id="PS51764">
    <property type="entry name" value="GH26"/>
    <property type="match status" value="1"/>
</dbReference>
<dbReference type="GO" id="GO:0006080">
    <property type="term" value="P:substituted mannan metabolic process"/>
    <property type="evidence" value="ECO:0007669"/>
    <property type="project" value="UniProtKB-UniRule"/>
</dbReference>
<dbReference type="Gene3D" id="3.20.20.80">
    <property type="entry name" value="Glycosidases"/>
    <property type="match status" value="1"/>
</dbReference>
<dbReference type="EMBL" id="QRZF01000001">
    <property type="protein sequence ID" value="RGV58128.1"/>
    <property type="molecule type" value="Genomic_DNA"/>
</dbReference>
<proteinExistence type="inferred from homology"/>
<dbReference type="PIRSF" id="PIRSF018168">
    <property type="entry name" value="Mannan-1_4-beta-mannosidase"/>
    <property type="match status" value="1"/>
</dbReference>
<feature type="binding site" evidence="6">
    <location>
        <position position="197"/>
    </location>
    <ligand>
        <name>substrate</name>
    </ligand>
</feature>
<comment type="subcellular location">
    <subcellularLocation>
        <location evidence="4">Secreted</location>
    </subcellularLocation>
</comment>
<comment type="similarity">
    <text evidence="1 4 8">Belongs to the glycosyl hydrolase 26 family.</text>
</comment>
<dbReference type="Pfam" id="PF02156">
    <property type="entry name" value="Glyco_hydro_26"/>
    <property type="match status" value="1"/>
</dbReference>
<dbReference type="GO" id="GO:0005576">
    <property type="term" value="C:extracellular region"/>
    <property type="evidence" value="ECO:0007669"/>
    <property type="project" value="UniProtKB-SubCell"/>
</dbReference>
<dbReference type="AlphaFoldDB" id="A0A412YKY1"/>
<dbReference type="PRINTS" id="PR00739">
    <property type="entry name" value="GLHYDRLASE26"/>
</dbReference>
<evidence type="ECO:0000256" key="7">
    <source>
        <dbReference type="PIRSR" id="PIRSR018168-3"/>
    </source>
</evidence>
<evidence type="ECO:0000256" key="6">
    <source>
        <dbReference type="PIRSR" id="PIRSR018168-2"/>
    </source>
</evidence>
<gene>
    <name evidence="10" type="ORF">DWW10_00320</name>
</gene>
<reference evidence="10 11" key="1">
    <citation type="submission" date="2018-08" db="EMBL/GenBank/DDBJ databases">
        <title>A genome reference for cultivated species of the human gut microbiota.</title>
        <authorList>
            <person name="Zou Y."/>
            <person name="Xue W."/>
            <person name="Luo G."/>
        </authorList>
    </citation>
    <scope>NUCLEOTIDE SEQUENCE [LARGE SCALE GENOMIC DNA]</scope>
    <source>
        <strain evidence="10 11">AF14-32</strain>
    </source>
</reference>
<evidence type="ECO:0000256" key="8">
    <source>
        <dbReference type="PROSITE-ProRule" id="PRU01100"/>
    </source>
</evidence>
<organism evidence="10 11">
    <name type="scientific">Bacteroides intestinalis</name>
    <dbReference type="NCBI Taxonomy" id="329854"/>
    <lineage>
        <taxon>Bacteria</taxon>
        <taxon>Pseudomonadati</taxon>
        <taxon>Bacteroidota</taxon>
        <taxon>Bacteroidia</taxon>
        <taxon>Bacteroidales</taxon>
        <taxon>Bacteroidaceae</taxon>
        <taxon>Bacteroides</taxon>
    </lineage>
</organism>
<keyword evidence="2 4" id="KW-0378">Hydrolase</keyword>
<dbReference type="PANTHER" id="PTHR40079">
    <property type="entry name" value="MANNAN ENDO-1,4-BETA-MANNOSIDASE E-RELATED"/>
    <property type="match status" value="1"/>
</dbReference>
<feature type="binding site" evidence="6">
    <location>
        <position position="263"/>
    </location>
    <ligand>
        <name>substrate</name>
    </ligand>
</feature>
<keyword evidence="3 4" id="KW-0326">Glycosidase</keyword>
<accession>A0A412YKY1</accession>
<feature type="active site" description="Nucleophile" evidence="5 8">
    <location>
        <position position="296"/>
    </location>
</feature>
<comment type="caution">
    <text evidence="10">The sequence shown here is derived from an EMBL/GenBank/DDBJ whole genome shotgun (WGS) entry which is preliminary data.</text>
</comment>
<dbReference type="PROSITE" id="PS51257">
    <property type="entry name" value="PROKAR_LIPOPROTEIN"/>
    <property type="match status" value="1"/>
</dbReference>
<feature type="binding site" evidence="6">
    <location>
        <position position="129"/>
    </location>
    <ligand>
        <name>substrate</name>
    </ligand>
</feature>
<dbReference type="SUPFAM" id="SSF51445">
    <property type="entry name" value="(Trans)glycosidases"/>
    <property type="match status" value="1"/>
</dbReference>
<feature type="site" description="Plays an important role in maintaining the position of the catalytic nucleophile" evidence="7">
    <location>
        <position position="191"/>
    </location>
</feature>
<dbReference type="PANTHER" id="PTHR40079:SF4">
    <property type="entry name" value="GH26 DOMAIN-CONTAINING PROTEIN-RELATED"/>
    <property type="match status" value="1"/>
</dbReference>
<comment type="catalytic activity">
    <reaction evidence="4">
        <text>Random hydrolysis of (1-&gt;4)-beta-D-mannosidic linkages in mannans, galactomannans and glucomannans.</text>
        <dbReference type="EC" id="3.2.1.78"/>
    </reaction>
</comment>
<evidence type="ECO:0000256" key="2">
    <source>
        <dbReference type="ARBA" id="ARBA00022801"/>
    </source>
</evidence>